<gene>
    <name evidence="1" type="ORF">COS93_00870</name>
</gene>
<evidence type="ECO:0000313" key="1">
    <source>
        <dbReference type="EMBL" id="PIU47064.1"/>
    </source>
</evidence>
<comment type="caution">
    <text evidence="1">The sequence shown here is derived from an EMBL/GenBank/DDBJ whole genome shotgun (WGS) entry which is preliminary data.</text>
</comment>
<protein>
    <submittedName>
        <fullName evidence="1">Uncharacterized protein</fullName>
    </submittedName>
</protein>
<organism evidence="1 2">
    <name type="scientific">bacterium (Candidatus Gribaldobacteria) CG07_land_8_20_14_0_80_33_18</name>
    <dbReference type="NCBI Taxonomy" id="2014272"/>
    <lineage>
        <taxon>Bacteria</taxon>
        <taxon>Candidatus Gribaldobacteria</taxon>
    </lineage>
</organism>
<sequence length="281" mass="31645">LSGNTNINGTGWLPIDFTSSTLGSSIPSLPIDPKNNNNYYYNFISDGNYFEINCRLESKTYKDKTANDGGNVDSVYEVGTSLTVSTSLVYDDFEDASIDTNKWQQAPTGATTGDWTETGGYIQAQVTGANYWRGWGIATKNTYNLTGNITWMINRSYLDGNFGNFFIADVDDAKWSYDILNYPNWGFGFLKGDNGDNLIKIVNGTETILENFSAYRTTLGKFEIKKIGTTYSVWLNDSKISNEYNIPELENKNLYMVWDVCRINNVNVYTVRVIEAKITSY</sequence>
<dbReference type="EMBL" id="PEWP01000017">
    <property type="protein sequence ID" value="PIU47064.1"/>
    <property type="molecule type" value="Genomic_DNA"/>
</dbReference>
<dbReference type="Proteomes" id="UP000228777">
    <property type="component" value="Unassembled WGS sequence"/>
</dbReference>
<evidence type="ECO:0000313" key="2">
    <source>
        <dbReference type="Proteomes" id="UP000228777"/>
    </source>
</evidence>
<name>A0A2M6Z3S7_9BACT</name>
<reference evidence="2" key="1">
    <citation type="submission" date="2017-09" db="EMBL/GenBank/DDBJ databases">
        <title>Depth-based differentiation of microbial function through sediment-hosted aquifers and enrichment of novel symbionts in the deep terrestrial subsurface.</title>
        <authorList>
            <person name="Probst A.J."/>
            <person name="Ladd B."/>
            <person name="Jarett J.K."/>
            <person name="Geller-Mcgrath D.E."/>
            <person name="Sieber C.M.K."/>
            <person name="Emerson J.B."/>
            <person name="Anantharaman K."/>
            <person name="Thomas B.C."/>
            <person name="Malmstrom R."/>
            <person name="Stieglmeier M."/>
            <person name="Klingl A."/>
            <person name="Woyke T."/>
            <person name="Ryan C.M."/>
            <person name="Banfield J.F."/>
        </authorList>
    </citation>
    <scope>NUCLEOTIDE SEQUENCE [LARGE SCALE GENOMIC DNA]</scope>
</reference>
<dbReference type="AlphaFoldDB" id="A0A2M6Z3S7"/>
<accession>A0A2M6Z3S7</accession>
<feature type="non-terminal residue" evidence="1">
    <location>
        <position position="1"/>
    </location>
</feature>
<proteinExistence type="predicted"/>